<dbReference type="PROSITE" id="PS00290">
    <property type="entry name" value="IG_MHC"/>
    <property type="match status" value="1"/>
</dbReference>
<dbReference type="Pfam" id="PF07654">
    <property type="entry name" value="C1-set"/>
    <property type="match status" value="1"/>
</dbReference>
<evidence type="ECO:0000313" key="6">
    <source>
        <dbReference type="Proteomes" id="UP000000437"/>
    </source>
</evidence>
<dbReference type="PANTHER" id="PTHR16675:SF191">
    <property type="entry name" value="CLASS I HISTOCOMPATIBILITY ANTIGEN, F10 ALPHA CHAIN-LIKE-RELATED"/>
    <property type="match status" value="1"/>
</dbReference>
<dbReference type="SUPFAM" id="SSF54452">
    <property type="entry name" value="MHC antigen-recognition domain"/>
    <property type="match status" value="1"/>
</dbReference>
<name>A0AB32TJH1_DANRE</name>
<dbReference type="FunFam" id="2.60.40.10:FF:002145">
    <property type="entry name" value="Major histocompatibility complex class I LDA"/>
    <property type="match status" value="1"/>
</dbReference>
<evidence type="ECO:0000259" key="5">
    <source>
        <dbReference type="PROSITE" id="PS50835"/>
    </source>
</evidence>
<keyword evidence="4" id="KW-0732">Signal</keyword>
<dbReference type="AlphaFoldDB" id="A0AB32TJH1"/>
<protein>
    <submittedName>
        <fullName evidence="7">Major histocompatibility complex class I-related gene protein</fullName>
    </submittedName>
</protein>
<keyword evidence="6" id="KW-1185">Reference proteome</keyword>
<dbReference type="InterPro" id="IPR013783">
    <property type="entry name" value="Ig-like_fold"/>
</dbReference>
<evidence type="ECO:0000313" key="7">
    <source>
        <dbReference type="RefSeq" id="XP_068073540.1"/>
    </source>
</evidence>
<dbReference type="PROSITE" id="PS50835">
    <property type="entry name" value="IG_LIKE"/>
    <property type="match status" value="1"/>
</dbReference>
<dbReference type="CTD" id="100150713"/>
<dbReference type="SUPFAM" id="SSF48726">
    <property type="entry name" value="Immunoglobulin"/>
    <property type="match status" value="1"/>
</dbReference>
<dbReference type="FunFam" id="3.30.500.10:FF:000007">
    <property type="entry name" value="Major histocompatibility complex class I LDA"/>
    <property type="match status" value="1"/>
</dbReference>
<feature type="signal peptide" evidence="4">
    <location>
        <begin position="1"/>
        <end position="21"/>
    </location>
</feature>
<evidence type="ECO:0000256" key="4">
    <source>
        <dbReference type="SAM" id="SignalP"/>
    </source>
</evidence>
<gene>
    <name evidence="7" type="primary">mhc1lea</name>
</gene>
<dbReference type="SMART" id="SM00407">
    <property type="entry name" value="IGc1"/>
    <property type="match status" value="1"/>
</dbReference>
<keyword evidence="3" id="KW-0812">Transmembrane</keyword>
<dbReference type="Gene3D" id="3.30.500.10">
    <property type="entry name" value="MHC class I-like antigen recognition-like"/>
    <property type="match status" value="1"/>
</dbReference>
<feature type="domain" description="Ig-like" evidence="5">
    <location>
        <begin position="204"/>
        <end position="293"/>
    </location>
</feature>
<evidence type="ECO:0000256" key="1">
    <source>
        <dbReference type="ARBA" id="ARBA00023180"/>
    </source>
</evidence>
<dbReference type="RefSeq" id="XP_068073540.1">
    <property type="nucleotide sequence ID" value="XM_068217439.2"/>
</dbReference>
<dbReference type="InterPro" id="IPR011162">
    <property type="entry name" value="MHC_I/II-like_Ag-recog"/>
</dbReference>
<dbReference type="GeneID" id="100150713"/>
<dbReference type="InterPro" id="IPR050208">
    <property type="entry name" value="MHC_class-I_related"/>
</dbReference>
<dbReference type="InterPro" id="IPR036179">
    <property type="entry name" value="Ig-like_dom_sf"/>
</dbReference>
<keyword evidence="3" id="KW-0472">Membrane</keyword>
<evidence type="ECO:0000256" key="3">
    <source>
        <dbReference type="SAM" id="Phobius"/>
    </source>
</evidence>
<dbReference type="Gene3D" id="2.60.40.10">
    <property type="entry name" value="Immunoglobulins"/>
    <property type="match status" value="1"/>
</dbReference>
<reference evidence="7" key="1">
    <citation type="submission" date="2025-08" db="UniProtKB">
        <authorList>
            <consortium name="RefSeq"/>
        </authorList>
    </citation>
    <scope>IDENTIFICATION</scope>
    <source>
        <strain evidence="7">Tuebingen</strain>
        <tissue evidence="7">Fibroblasts and whole tissue</tissue>
    </source>
</reference>
<dbReference type="PANTHER" id="PTHR16675">
    <property type="entry name" value="MHC CLASS I-RELATED"/>
    <property type="match status" value="1"/>
</dbReference>
<proteinExistence type="predicted"/>
<dbReference type="InterPro" id="IPR007110">
    <property type="entry name" value="Ig-like_dom"/>
</dbReference>
<dbReference type="InterPro" id="IPR003597">
    <property type="entry name" value="Ig_C1-set"/>
</dbReference>
<keyword evidence="1" id="KW-0325">Glycoprotein</keyword>
<feature type="chain" id="PRO_5044276319" evidence="4">
    <location>
        <begin position="22"/>
        <end position="357"/>
    </location>
</feature>
<dbReference type="KEGG" id="dre:100150713"/>
<sequence>MKLRNMNNILFFLISLPIAAPKGPHSLMLLATYIKGQTPFPEFSYVLMLDDVSTLYYNGETKTYVPRGNTTAEDDVFETNVLLKISNNIQLSFMEKWVVGTNNINKTHGVLVLQRLVVCDLKDDGEPGKMITRDAFRGSTTDELQYFDKTFTYQGTLNVSDNLLKIHLEASKRNHEYLYQPYCIKTLKGYLKKRTNQVNRKVKPQVRLIQKASDLGWFVVSCLATGFYPRHINLTLLRDGQPVSDHELTGGDLLPNGDGTYQMRKSLEIRAEEREKHKYSCSVKHLSLDNKLDVDLDFDHGEPFKSLIPSVLVVSTLMLVFGVAAAVIARKRRCSDSIKSGYASASTFEESMDMSLK</sequence>
<keyword evidence="3" id="KW-1133">Transmembrane helix</keyword>
<dbReference type="InterPro" id="IPR037055">
    <property type="entry name" value="MHC_I-like_Ag-recog_sf"/>
</dbReference>
<evidence type="ECO:0000256" key="2">
    <source>
        <dbReference type="ARBA" id="ARBA00023319"/>
    </source>
</evidence>
<keyword evidence="2" id="KW-0393">Immunoglobulin domain</keyword>
<feature type="transmembrane region" description="Helical" evidence="3">
    <location>
        <begin position="307"/>
        <end position="329"/>
    </location>
</feature>
<accession>A0AB32TJH1</accession>
<organism evidence="6 7">
    <name type="scientific">Danio rerio</name>
    <name type="common">Zebrafish</name>
    <name type="synonym">Brachydanio rerio</name>
    <dbReference type="NCBI Taxonomy" id="7955"/>
    <lineage>
        <taxon>Eukaryota</taxon>
        <taxon>Metazoa</taxon>
        <taxon>Chordata</taxon>
        <taxon>Craniata</taxon>
        <taxon>Vertebrata</taxon>
        <taxon>Euteleostomi</taxon>
        <taxon>Actinopterygii</taxon>
        <taxon>Neopterygii</taxon>
        <taxon>Teleostei</taxon>
        <taxon>Ostariophysi</taxon>
        <taxon>Cypriniformes</taxon>
        <taxon>Danionidae</taxon>
        <taxon>Danioninae</taxon>
        <taxon>Danio</taxon>
    </lineage>
</organism>
<dbReference type="InterPro" id="IPR003006">
    <property type="entry name" value="Ig/MHC_CS"/>
</dbReference>
<dbReference type="Proteomes" id="UP000000437">
    <property type="component" value="Chromosome 25"/>
</dbReference>